<dbReference type="Pfam" id="PF02613">
    <property type="entry name" value="Nitrate_red_del"/>
    <property type="match status" value="1"/>
</dbReference>
<evidence type="ECO:0000256" key="1">
    <source>
        <dbReference type="ARBA" id="ARBA00023063"/>
    </source>
</evidence>
<dbReference type="SUPFAM" id="SSF89155">
    <property type="entry name" value="TorD-like"/>
    <property type="match status" value="1"/>
</dbReference>
<dbReference type="AlphaFoldDB" id="A0A5P1RE28"/>
<dbReference type="OrthoDB" id="8478585at2"/>
<dbReference type="RefSeq" id="WP_138986829.1">
    <property type="nucleotide sequence ID" value="NZ_CP043869.1"/>
</dbReference>
<evidence type="ECO:0000313" key="3">
    <source>
        <dbReference type="Proteomes" id="UP000324760"/>
    </source>
</evidence>
<dbReference type="GO" id="GO:0042128">
    <property type="term" value="P:nitrate assimilation"/>
    <property type="evidence" value="ECO:0007669"/>
    <property type="project" value="UniProtKB-KW"/>
</dbReference>
<sequence length="244" mass="27766">MRSLKVISLLMDYPSAELFEVRQDLIEEIRADGALPEGQRAPLIELIDQLCTTDLLDAQDSYVGLFDRGRSLSLLLFEHVHGESRDRGQAMVDLMAVYEDNGFQIDARELPDYIPLFLEYLSKRPVEEVQHWLSDVSHILALLEARLEQRKSLYSVLFTALIDISGVEVEREELSEKVASETPDHTPEALDKIWEEEMVRFTEPAAQDCGSDAITQRRRELEQVQPLHINPIVDQYVPTGTSGS</sequence>
<dbReference type="GO" id="GO:0051131">
    <property type="term" value="P:chaperone-mediated protein complex assembly"/>
    <property type="evidence" value="ECO:0007669"/>
    <property type="project" value="InterPro"/>
</dbReference>
<name>A0A5P1RE28_9GAMM</name>
<protein>
    <submittedName>
        <fullName evidence="2">Nitrate reductase molybdenum cofactor assembly chaperone</fullName>
    </submittedName>
</protein>
<dbReference type="InterPro" id="IPR003765">
    <property type="entry name" value="NO3_reductase_chaperone_NarJ"/>
</dbReference>
<keyword evidence="1" id="KW-0534">Nitrate assimilation</keyword>
<reference evidence="2 3" key="1">
    <citation type="journal article" date="2019" name="Biochem. Eng. J.">
        <title>Metabolic engineering of the marine bacteria Neptunomonas concharum for the production of acetoin and meso-2,3-butanediol from acetate.</title>
        <authorList>
            <person name="Li W."/>
            <person name="Pu N."/>
            <person name="Liu C.-X."/>
            <person name="Yuan Q.-P."/>
            <person name="Li Z.-J."/>
        </authorList>
    </citation>
    <scope>NUCLEOTIDE SEQUENCE [LARGE SCALE GENOMIC DNA]</scope>
    <source>
        <strain evidence="2 3">JCM17730</strain>
    </source>
</reference>
<dbReference type="KEGG" id="ncu:F0U83_12845"/>
<dbReference type="InterPro" id="IPR036411">
    <property type="entry name" value="TorD-like_sf"/>
</dbReference>
<dbReference type="InterPro" id="IPR020945">
    <property type="entry name" value="DMSO/NO3_reduct_chaperone"/>
</dbReference>
<organism evidence="2 3">
    <name type="scientific">Neptunomonas concharum</name>
    <dbReference type="NCBI Taxonomy" id="1031538"/>
    <lineage>
        <taxon>Bacteria</taxon>
        <taxon>Pseudomonadati</taxon>
        <taxon>Pseudomonadota</taxon>
        <taxon>Gammaproteobacteria</taxon>
        <taxon>Oceanospirillales</taxon>
        <taxon>Oceanospirillaceae</taxon>
        <taxon>Neptunomonas</taxon>
    </lineage>
</organism>
<accession>A0A5P1RE28</accession>
<dbReference type="Gene3D" id="1.10.3480.10">
    <property type="entry name" value="TorD-like"/>
    <property type="match status" value="1"/>
</dbReference>
<dbReference type="EMBL" id="CP043869">
    <property type="protein sequence ID" value="QEQ97531.1"/>
    <property type="molecule type" value="Genomic_DNA"/>
</dbReference>
<keyword evidence="3" id="KW-1185">Reference proteome</keyword>
<dbReference type="Proteomes" id="UP000324760">
    <property type="component" value="Chromosome"/>
</dbReference>
<evidence type="ECO:0000313" key="2">
    <source>
        <dbReference type="EMBL" id="QEQ97531.1"/>
    </source>
</evidence>
<dbReference type="GO" id="GO:0051082">
    <property type="term" value="F:unfolded protein binding"/>
    <property type="evidence" value="ECO:0007669"/>
    <property type="project" value="InterPro"/>
</dbReference>
<dbReference type="PANTHER" id="PTHR43680:SF2">
    <property type="entry name" value="NITRATE REDUCTASE MOLYBDENUM COFACTOR ASSEMBLY CHAPERONE NARJ"/>
    <property type="match status" value="1"/>
</dbReference>
<proteinExistence type="predicted"/>
<dbReference type="GO" id="GO:0016530">
    <property type="term" value="F:metallochaperone activity"/>
    <property type="evidence" value="ECO:0007669"/>
    <property type="project" value="TreeGrafter"/>
</dbReference>
<dbReference type="PANTHER" id="PTHR43680">
    <property type="entry name" value="NITRATE REDUCTASE MOLYBDENUM COFACTOR ASSEMBLY CHAPERONE"/>
    <property type="match status" value="1"/>
</dbReference>
<dbReference type="NCBIfam" id="TIGR00684">
    <property type="entry name" value="narJ"/>
    <property type="match status" value="1"/>
</dbReference>
<gene>
    <name evidence="2" type="primary">narJ</name>
    <name evidence="2" type="ORF">F0U83_12845</name>
</gene>